<keyword evidence="4" id="KW-0539">Nucleus</keyword>
<reference evidence="6 7" key="1">
    <citation type="submission" date="2024-04" db="EMBL/GenBank/DDBJ databases">
        <title>Genome assembly C_amara_ONT_v2.</title>
        <authorList>
            <person name="Yant L."/>
            <person name="Moore C."/>
            <person name="Slenker M."/>
        </authorList>
    </citation>
    <scope>NUCLEOTIDE SEQUENCE [LARGE SCALE GENOMIC DNA]</scope>
    <source>
        <tissue evidence="6">Leaf</tissue>
    </source>
</reference>
<evidence type="ECO:0000256" key="4">
    <source>
        <dbReference type="ARBA" id="ARBA00023242"/>
    </source>
</evidence>
<gene>
    <name evidence="6" type="ORF">V5N11_024025</name>
</gene>
<evidence type="ECO:0000313" key="7">
    <source>
        <dbReference type="Proteomes" id="UP001558713"/>
    </source>
</evidence>
<evidence type="ECO:0000259" key="5">
    <source>
        <dbReference type="Pfam" id="PF00249"/>
    </source>
</evidence>
<dbReference type="PANTHER" id="PTHR31314">
    <property type="entry name" value="MYB FAMILY TRANSCRIPTION FACTOR PHL7-LIKE"/>
    <property type="match status" value="1"/>
</dbReference>
<dbReference type="EMBL" id="JBANAX010000703">
    <property type="protein sequence ID" value="KAL1196357.1"/>
    <property type="molecule type" value="Genomic_DNA"/>
</dbReference>
<keyword evidence="2" id="KW-0805">Transcription regulation</keyword>
<accession>A0ABD0ZP07</accession>
<sequence>MRNSTMRPYTRSTMSPMRWTSDLHRIFVQAVEQLGGDRSATPKKILKIMDDVIILKRSLRLTDERRVTISQVKSHLQMYRNMDREESTEERRMIHEMNMRQSQQHLQIYERLRESINFIQNQQRPQPDLNEKITTFFESSRTVEVSCNSLFQSSRVGRNEFGDDDIVAAGDGANDPLNSTKVSKCDEKLSLDLTLSLKY</sequence>
<evidence type="ECO:0000313" key="6">
    <source>
        <dbReference type="EMBL" id="KAL1196357.1"/>
    </source>
</evidence>
<dbReference type="Proteomes" id="UP001558713">
    <property type="component" value="Unassembled WGS sequence"/>
</dbReference>
<evidence type="ECO:0000256" key="2">
    <source>
        <dbReference type="ARBA" id="ARBA00023015"/>
    </source>
</evidence>
<dbReference type="InterPro" id="IPR001005">
    <property type="entry name" value="SANT/Myb"/>
</dbReference>
<dbReference type="AlphaFoldDB" id="A0ABD0ZP07"/>
<protein>
    <submittedName>
        <fullName evidence="6">Myb family transcription factor</fullName>
    </submittedName>
</protein>
<dbReference type="InterPro" id="IPR009057">
    <property type="entry name" value="Homeodomain-like_sf"/>
</dbReference>
<name>A0ABD0ZP07_CARAN</name>
<dbReference type="SUPFAM" id="SSF46689">
    <property type="entry name" value="Homeodomain-like"/>
    <property type="match status" value="1"/>
</dbReference>
<dbReference type="Gene3D" id="1.10.10.60">
    <property type="entry name" value="Homeodomain-like"/>
    <property type="match status" value="1"/>
</dbReference>
<evidence type="ECO:0000256" key="3">
    <source>
        <dbReference type="ARBA" id="ARBA00023163"/>
    </source>
</evidence>
<comment type="subcellular location">
    <subcellularLocation>
        <location evidence="1">Nucleus</location>
    </subcellularLocation>
</comment>
<feature type="domain" description="Myb-like" evidence="5">
    <location>
        <begin position="17"/>
        <end position="79"/>
    </location>
</feature>
<keyword evidence="3" id="KW-0804">Transcription</keyword>
<dbReference type="InterPro" id="IPR006447">
    <property type="entry name" value="Myb_dom_plants"/>
</dbReference>
<organism evidence="6 7">
    <name type="scientific">Cardamine amara subsp. amara</name>
    <dbReference type="NCBI Taxonomy" id="228776"/>
    <lineage>
        <taxon>Eukaryota</taxon>
        <taxon>Viridiplantae</taxon>
        <taxon>Streptophyta</taxon>
        <taxon>Embryophyta</taxon>
        <taxon>Tracheophyta</taxon>
        <taxon>Spermatophyta</taxon>
        <taxon>Magnoliopsida</taxon>
        <taxon>eudicotyledons</taxon>
        <taxon>Gunneridae</taxon>
        <taxon>Pentapetalae</taxon>
        <taxon>rosids</taxon>
        <taxon>malvids</taxon>
        <taxon>Brassicales</taxon>
        <taxon>Brassicaceae</taxon>
        <taxon>Cardamineae</taxon>
        <taxon>Cardamine</taxon>
    </lineage>
</organism>
<evidence type="ECO:0000256" key="1">
    <source>
        <dbReference type="ARBA" id="ARBA00004123"/>
    </source>
</evidence>
<proteinExistence type="predicted"/>
<dbReference type="InterPro" id="IPR046955">
    <property type="entry name" value="PHR1-like"/>
</dbReference>
<dbReference type="Pfam" id="PF00249">
    <property type="entry name" value="Myb_DNA-binding"/>
    <property type="match status" value="1"/>
</dbReference>
<dbReference type="GO" id="GO:0010468">
    <property type="term" value="P:regulation of gene expression"/>
    <property type="evidence" value="ECO:0007669"/>
    <property type="project" value="UniProtKB-ARBA"/>
</dbReference>
<dbReference type="PANTHER" id="PTHR31314:SF84">
    <property type="entry name" value="HOMEODOMAIN-LIKE SUPERFAMILY PROTEIN-RELATED"/>
    <property type="match status" value="1"/>
</dbReference>
<keyword evidence="7" id="KW-1185">Reference proteome</keyword>
<dbReference type="NCBIfam" id="TIGR01557">
    <property type="entry name" value="myb_SHAQKYF"/>
    <property type="match status" value="1"/>
</dbReference>
<comment type="caution">
    <text evidence="6">The sequence shown here is derived from an EMBL/GenBank/DDBJ whole genome shotgun (WGS) entry which is preliminary data.</text>
</comment>
<dbReference type="GO" id="GO:0005634">
    <property type="term" value="C:nucleus"/>
    <property type="evidence" value="ECO:0007669"/>
    <property type="project" value="UniProtKB-SubCell"/>
</dbReference>